<keyword evidence="14" id="KW-0229">DNA integration</keyword>
<keyword evidence="20" id="KW-0862">Zinc</keyword>
<evidence type="ECO:0000259" key="25">
    <source>
        <dbReference type="PROSITE" id="PS50994"/>
    </source>
</evidence>
<dbReference type="InterPro" id="IPR021109">
    <property type="entry name" value="Peptidase_aspartic_dom_sf"/>
</dbReference>
<dbReference type="FunFam" id="3.30.70.270:FF:000020">
    <property type="entry name" value="Transposon Tf2-6 polyprotein-like Protein"/>
    <property type="match status" value="1"/>
</dbReference>
<dbReference type="InterPro" id="IPR001878">
    <property type="entry name" value="Znf_CCHC"/>
</dbReference>
<accession>A0ABD0PG86</accession>
<evidence type="ECO:0000259" key="24">
    <source>
        <dbReference type="PROSITE" id="PS50878"/>
    </source>
</evidence>
<keyword evidence="10" id="KW-0064">Aspartyl protease</keyword>
<keyword evidence="18" id="KW-0233">DNA recombination</keyword>
<sequence>MCQYHTRTVRFLHHTHSFSITSLLITGTCTQSLLTSINTQDFLCQLSDLLKTDSLIMSVRPSSDPFLSTTLASGSPMALPACYSGEAAKCNGFLLQCTLYFEMQPQRFPTERSKTAFITSLLSGRALDWADALWQAENPIIGSLTSFVKHFKEVFGKATGKLSPSDELYRLRQGSSSVSDYTLRFRTVATLSGWNEPALCSAYRQGLNIGIRQQLVIFDDAIGLEALMQKTVQIAQRLSACVPESHGQLAASPNPDKILPTPEPMQTDSYHLSATERIRRVSQGLCLYCGENGHALNSCPVRPPRPFVSIMQVFPDVISMSQLSVRLLIKNSIFTVKALVDSGASGNFISFNTLKDLNLPALPQEPQYRINTIRGEPLGPGRIKHRSPVCQLRIGNFHSEEISFLVLEGATVDIVLGRPWLVKHSPIVDWTRCDILRWSPECHKSCLQNLPIPNLQLQSTLVESPESYKSTSIPEDYRAFQDVFSKQAATKLPPHRPWDCAIDLLPGAKLPKGKIYPLSIPEQKAMEEYIKEALQQGFIVPSTSPAASSFFFVEKKDGGLRPCIDYRVLNSQTIKFPYPLPLVPAALEELRGARIFSKLDLRSAYNLVRIHSGDEWKTAFITPAGHYHYRVMPYGLVNAPSVFQSFMNEVFREFLHQFVVVYIDDILIYSRNLAEHRHHVAQVLLKLRQHHLYLKAEKCEFHQNTIQFLGYVIGPDGISMDTSKVAAIRDWPQPTSVKELQRFLGFANFYRRFINQFSLLSATLTNLLKDKPKTLTWTPSASQAFASLKSAFCTAPALVLPDPQEPFIVEVDASTIGAGAVLSQYSGEPPKLHPCAFFSRKFSPAEQNYDIGNRELLAIKLALEEWRHWLEGARHPFSVITDHRNLEYIREAKRLNPRQARWALFFSRFRFTITYRPGHKNVKADALSRLHQPDLPTTSDPILPPEHFLCPIIWDLDRQLQEATSLEPVPPGGPEDKVYVPSSMRSALLDSVHSSPGSGHPGSKRTLSLLRSRFWWPQMAREVSQHVHACSVCAMTNTPRQLPCGKLVPLPIPTRPWSHIGIDFVTDLPSSNNYTCILVIVDRFSKSCKFIPLSCLPTAMETAEALLHSIFRYYGLPEDIVSDRGPQFISRVWHAFFRNLQISVSLSSGYHPQTNGQTERKIQELGRYLRAYCSSNQHDWSRYLPWAEYAQNSLRQSTTGLTPFQCVLGYQPALFPWSGEPSNVPAVDHWFRESERVWDSAHVHLQHAVRSHKIFADVRRRPAPTFQPGELVWLSTKDIRLRLPCKKLSPRYIGPFPIQRQLNPVTYQLQLPSHYRIHPAFHVSLLKPATNPPLPPSTESDGTEVPPPPEILEDPSIYRVKEILDSRRRGGQIEYLIDWEGYGPEERSWIPRKDILDPTLLSEFHQQHPERPAPRPRGRPRHHFRASGAALPHPDRQIPSPHPLVLNHQPSDHRHLHSITAHLYKYPGLSLSVVRSTR</sequence>
<dbReference type="InterPro" id="IPR012337">
    <property type="entry name" value="RNaseH-like_sf"/>
</dbReference>
<dbReference type="FunFam" id="3.30.420.10:FF:000032">
    <property type="entry name" value="Retrovirus-related Pol polyprotein from transposon 297-like Protein"/>
    <property type="match status" value="1"/>
</dbReference>
<dbReference type="InterPro" id="IPR041373">
    <property type="entry name" value="RT_RNaseH"/>
</dbReference>
<dbReference type="GO" id="GO:0008270">
    <property type="term" value="F:zinc ion binding"/>
    <property type="evidence" value="ECO:0007669"/>
    <property type="project" value="UniProtKB-KW"/>
</dbReference>
<evidence type="ECO:0000256" key="15">
    <source>
        <dbReference type="ARBA" id="ARBA00022918"/>
    </source>
</evidence>
<dbReference type="Gene3D" id="3.30.70.270">
    <property type="match status" value="2"/>
</dbReference>
<dbReference type="Pfam" id="PF00385">
    <property type="entry name" value="Chromo"/>
    <property type="match status" value="1"/>
</dbReference>
<dbReference type="InterPro" id="IPR000953">
    <property type="entry name" value="Chromo/chromo_shadow_dom"/>
</dbReference>
<keyword evidence="17" id="KW-0238">DNA-binding</keyword>
<evidence type="ECO:0000256" key="13">
    <source>
        <dbReference type="ARBA" id="ARBA00022842"/>
    </source>
</evidence>
<dbReference type="EC" id="3.1.26.4" evidence="3"/>
<evidence type="ECO:0000259" key="22">
    <source>
        <dbReference type="PROSITE" id="PS50013"/>
    </source>
</evidence>
<dbReference type="FunFam" id="1.10.340.70:FF:000001">
    <property type="entry name" value="Retrovirus-related Pol polyprotein from transposon gypsy-like Protein"/>
    <property type="match status" value="1"/>
</dbReference>
<comment type="similarity">
    <text evidence="2">Belongs to the beta type-B retroviral polymerase family. HERV class-II K(HML-2) pol subfamily.</text>
</comment>
<keyword evidence="6" id="KW-0808">Transferase</keyword>
<feature type="domain" description="Reverse transcriptase" evidence="24">
    <location>
        <begin position="534"/>
        <end position="713"/>
    </location>
</feature>
<keyword evidence="12" id="KW-0378">Hydrolase</keyword>
<dbReference type="Gene3D" id="1.10.340.70">
    <property type="match status" value="1"/>
</dbReference>
<protein>
    <recommendedName>
        <fullName evidence="19">Gypsy retrotransposon integrase-like protein 1</fullName>
        <ecNumber evidence="4">2.7.7.49</ecNumber>
        <ecNumber evidence="3">3.1.26.4</ecNumber>
    </recommendedName>
</protein>
<dbReference type="SUPFAM" id="SSF56672">
    <property type="entry name" value="DNA/RNA polymerases"/>
    <property type="match status" value="1"/>
</dbReference>
<dbReference type="Gene3D" id="3.30.420.10">
    <property type="entry name" value="Ribonuclease H-like superfamily/Ribonuclease H"/>
    <property type="match status" value="1"/>
</dbReference>
<evidence type="ECO:0000313" key="26">
    <source>
        <dbReference type="EMBL" id="KAL0172218.1"/>
    </source>
</evidence>
<dbReference type="PANTHER" id="PTHR37984">
    <property type="entry name" value="PROTEIN CBG26694"/>
    <property type="match status" value="1"/>
</dbReference>
<evidence type="ECO:0000256" key="9">
    <source>
        <dbReference type="ARBA" id="ARBA00022723"/>
    </source>
</evidence>
<dbReference type="EC" id="2.7.7.49" evidence="4"/>
<dbReference type="InterPro" id="IPR016197">
    <property type="entry name" value="Chromo-like_dom_sf"/>
</dbReference>
<dbReference type="Pfam" id="PF16297">
    <property type="entry name" value="DUF4939"/>
    <property type="match status" value="1"/>
</dbReference>
<feature type="region of interest" description="Disordered" evidence="21">
    <location>
        <begin position="1328"/>
        <end position="1352"/>
    </location>
</feature>
<dbReference type="GO" id="GO:0003887">
    <property type="term" value="F:DNA-directed DNA polymerase activity"/>
    <property type="evidence" value="ECO:0007669"/>
    <property type="project" value="UniProtKB-KW"/>
</dbReference>
<dbReference type="InterPro" id="IPR043502">
    <property type="entry name" value="DNA/RNA_pol_sf"/>
</dbReference>
<keyword evidence="27" id="KW-1185">Reference proteome</keyword>
<dbReference type="GO" id="GO:0003964">
    <property type="term" value="F:RNA-directed DNA polymerase activity"/>
    <property type="evidence" value="ECO:0007669"/>
    <property type="project" value="UniProtKB-KW"/>
</dbReference>
<proteinExistence type="inferred from homology"/>
<keyword evidence="8" id="KW-0540">Nuclease</keyword>
<dbReference type="Gene3D" id="2.40.70.10">
    <property type="entry name" value="Acid Proteases"/>
    <property type="match status" value="1"/>
</dbReference>
<dbReference type="SUPFAM" id="SSF53098">
    <property type="entry name" value="Ribonuclease H-like"/>
    <property type="match status" value="1"/>
</dbReference>
<evidence type="ECO:0000256" key="20">
    <source>
        <dbReference type="PROSITE-ProRule" id="PRU00047"/>
    </source>
</evidence>
<evidence type="ECO:0000259" key="23">
    <source>
        <dbReference type="PROSITE" id="PS50158"/>
    </source>
</evidence>
<dbReference type="FunFam" id="3.10.20.370:FF:000003">
    <property type="entry name" value="Transposon Tf2-6 polyprotein"/>
    <property type="match status" value="1"/>
</dbReference>
<dbReference type="InterPro" id="IPR001584">
    <property type="entry name" value="Integrase_cat-core"/>
</dbReference>
<feature type="domain" description="Chromo" evidence="22">
    <location>
        <begin position="1358"/>
        <end position="1416"/>
    </location>
</feature>
<evidence type="ECO:0000256" key="3">
    <source>
        <dbReference type="ARBA" id="ARBA00012180"/>
    </source>
</evidence>
<dbReference type="InterPro" id="IPR032549">
    <property type="entry name" value="DUF4939"/>
</dbReference>
<dbReference type="Proteomes" id="UP001529510">
    <property type="component" value="Unassembled WGS sequence"/>
</dbReference>
<evidence type="ECO:0000256" key="11">
    <source>
        <dbReference type="ARBA" id="ARBA00022759"/>
    </source>
</evidence>
<dbReference type="PANTHER" id="PTHR37984:SF5">
    <property type="entry name" value="PROTEIN NYNRIN-LIKE"/>
    <property type="match status" value="1"/>
</dbReference>
<evidence type="ECO:0000256" key="19">
    <source>
        <dbReference type="ARBA" id="ARBA00039658"/>
    </source>
</evidence>
<dbReference type="InterPro" id="IPR036875">
    <property type="entry name" value="Znf_CCHC_sf"/>
</dbReference>
<keyword evidence="9" id="KW-0479">Metal-binding</keyword>
<evidence type="ECO:0000256" key="2">
    <source>
        <dbReference type="ARBA" id="ARBA00010879"/>
    </source>
</evidence>
<dbReference type="Pfam" id="PF24626">
    <property type="entry name" value="SH3_Tf2-1"/>
    <property type="match status" value="1"/>
</dbReference>
<evidence type="ECO:0000256" key="4">
    <source>
        <dbReference type="ARBA" id="ARBA00012493"/>
    </source>
</evidence>
<dbReference type="Pfam" id="PF00078">
    <property type="entry name" value="RVT_1"/>
    <property type="match status" value="1"/>
</dbReference>
<dbReference type="Gene3D" id="3.10.10.10">
    <property type="entry name" value="HIV Type 1 Reverse Transcriptase, subunit A, domain 1"/>
    <property type="match status" value="1"/>
</dbReference>
<dbReference type="CDD" id="cd09274">
    <property type="entry name" value="RNase_HI_RT_Ty3"/>
    <property type="match status" value="1"/>
</dbReference>
<dbReference type="InterPro" id="IPR050951">
    <property type="entry name" value="Retrovirus_Pol_polyprotein"/>
</dbReference>
<evidence type="ECO:0000256" key="21">
    <source>
        <dbReference type="SAM" id="MobiDB-lite"/>
    </source>
</evidence>
<gene>
    <name evidence="26" type="ORF">M9458_032529</name>
</gene>
<dbReference type="CDD" id="cd00303">
    <property type="entry name" value="retropepsin_like"/>
    <property type="match status" value="1"/>
</dbReference>
<keyword evidence="16" id="KW-0239">DNA-directed DNA polymerase</keyword>
<dbReference type="PROSITE" id="PS50013">
    <property type="entry name" value="CHROMO_2"/>
    <property type="match status" value="1"/>
</dbReference>
<reference evidence="26 27" key="1">
    <citation type="submission" date="2024-05" db="EMBL/GenBank/DDBJ databases">
        <title>Genome sequencing and assembly of Indian major carp, Cirrhinus mrigala (Hamilton, 1822).</title>
        <authorList>
            <person name="Mohindra V."/>
            <person name="Chowdhury L.M."/>
            <person name="Lal K."/>
            <person name="Jena J.K."/>
        </authorList>
    </citation>
    <scope>NUCLEOTIDE SEQUENCE [LARGE SCALE GENOMIC DNA]</scope>
    <source>
        <strain evidence="26">CM1030</strain>
        <tissue evidence="26">Blood</tissue>
    </source>
</reference>
<evidence type="ECO:0000256" key="12">
    <source>
        <dbReference type="ARBA" id="ARBA00022801"/>
    </source>
</evidence>
<dbReference type="InterPro" id="IPR023780">
    <property type="entry name" value="Chromo_domain"/>
</dbReference>
<dbReference type="PROSITE" id="PS50878">
    <property type="entry name" value="RT_POL"/>
    <property type="match status" value="1"/>
</dbReference>
<keyword evidence="11" id="KW-0255">Endonuclease</keyword>
<dbReference type="CDD" id="cd01647">
    <property type="entry name" value="RT_LTR"/>
    <property type="match status" value="1"/>
</dbReference>
<evidence type="ECO:0000313" key="27">
    <source>
        <dbReference type="Proteomes" id="UP001529510"/>
    </source>
</evidence>
<dbReference type="SUPFAM" id="SSF54160">
    <property type="entry name" value="Chromo domain-like"/>
    <property type="match status" value="1"/>
</dbReference>
<dbReference type="InterPro" id="IPR043128">
    <property type="entry name" value="Rev_trsase/Diguanyl_cyclase"/>
</dbReference>
<evidence type="ECO:0000256" key="10">
    <source>
        <dbReference type="ARBA" id="ARBA00022750"/>
    </source>
</evidence>
<dbReference type="SMART" id="SM00298">
    <property type="entry name" value="CHROMO"/>
    <property type="match status" value="1"/>
</dbReference>
<dbReference type="GO" id="GO:0005634">
    <property type="term" value="C:nucleus"/>
    <property type="evidence" value="ECO:0007669"/>
    <property type="project" value="UniProtKB-SubCell"/>
</dbReference>
<dbReference type="Gene3D" id="2.40.50.40">
    <property type="match status" value="1"/>
</dbReference>
<dbReference type="InterPro" id="IPR036397">
    <property type="entry name" value="RNaseH_sf"/>
</dbReference>
<evidence type="ECO:0000256" key="16">
    <source>
        <dbReference type="ARBA" id="ARBA00022932"/>
    </source>
</evidence>
<dbReference type="Pfam" id="PF00665">
    <property type="entry name" value="rve"/>
    <property type="match status" value="1"/>
</dbReference>
<evidence type="ECO:0000256" key="8">
    <source>
        <dbReference type="ARBA" id="ARBA00022722"/>
    </source>
</evidence>
<dbReference type="InterPro" id="IPR000477">
    <property type="entry name" value="RT_dom"/>
</dbReference>
<evidence type="ECO:0000256" key="1">
    <source>
        <dbReference type="ARBA" id="ARBA00004123"/>
    </source>
</evidence>
<dbReference type="PROSITE" id="PS50158">
    <property type="entry name" value="ZF_CCHC"/>
    <property type="match status" value="1"/>
</dbReference>
<keyword evidence="13" id="KW-0460">Magnesium</keyword>
<keyword evidence="7" id="KW-0548">Nucleotidyltransferase</keyword>
<evidence type="ECO:0000256" key="6">
    <source>
        <dbReference type="ARBA" id="ARBA00022679"/>
    </source>
</evidence>
<feature type="domain" description="CCHC-type" evidence="23">
    <location>
        <begin position="286"/>
        <end position="300"/>
    </location>
</feature>
<dbReference type="SUPFAM" id="SSF57756">
    <property type="entry name" value="Retrovirus zinc finger-like domains"/>
    <property type="match status" value="1"/>
</dbReference>
<dbReference type="GO" id="GO:0004190">
    <property type="term" value="F:aspartic-type endopeptidase activity"/>
    <property type="evidence" value="ECO:0007669"/>
    <property type="project" value="UniProtKB-KW"/>
</dbReference>
<feature type="region of interest" description="Disordered" evidence="21">
    <location>
        <begin position="1405"/>
        <end position="1439"/>
    </location>
</feature>
<dbReference type="InterPro" id="IPR056924">
    <property type="entry name" value="SH3_Tf2-1"/>
</dbReference>
<dbReference type="Pfam" id="PF13650">
    <property type="entry name" value="Asp_protease_2"/>
    <property type="match status" value="1"/>
</dbReference>
<dbReference type="GO" id="GO:0006508">
    <property type="term" value="P:proteolysis"/>
    <property type="evidence" value="ECO:0007669"/>
    <property type="project" value="UniProtKB-KW"/>
</dbReference>
<dbReference type="Pfam" id="PF17921">
    <property type="entry name" value="Integrase_H2C2"/>
    <property type="match status" value="1"/>
</dbReference>
<evidence type="ECO:0000256" key="7">
    <source>
        <dbReference type="ARBA" id="ARBA00022695"/>
    </source>
</evidence>
<comment type="subcellular location">
    <subcellularLocation>
        <location evidence="1">Nucleus</location>
    </subcellularLocation>
</comment>
<evidence type="ECO:0000256" key="17">
    <source>
        <dbReference type="ARBA" id="ARBA00023125"/>
    </source>
</evidence>
<evidence type="ECO:0000256" key="5">
    <source>
        <dbReference type="ARBA" id="ARBA00022670"/>
    </source>
</evidence>
<dbReference type="Gene3D" id="3.10.20.370">
    <property type="match status" value="1"/>
</dbReference>
<organism evidence="26 27">
    <name type="scientific">Cirrhinus mrigala</name>
    <name type="common">Mrigala</name>
    <dbReference type="NCBI Taxonomy" id="683832"/>
    <lineage>
        <taxon>Eukaryota</taxon>
        <taxon>Metazoa</taxon>
        <taxon>Chordata</taxon>
        <taxon>Craniata</taxon>
        <taxon>Vertebrata</taxon>
        <taxon>Euteleostomi</taxon>
        <taxon>Actinopterygii</taxon>
        <taxon>Neopterygii</taxon>
        <taxon>Teleostei</taxon>
        <taxon>Ostariophysi</taxon>
        <taxon>Cypriniformes</taxon>
        <taxon>Cyprinidae</taxon>
        <taxon>Labeoninae</taxon>
        <taxon>Labeonini</taxon>
        <taxon>Cirrhinus</taxon>
    </lineage>
</organism>
<evidence type="ECO:0000256" key="18">
    <source>
        <dbReference type="ARBA" id="ARBA00023172"/>
    </source>
</evidence>
<dbReference type="GO" id="GO:0015074">
    <property type="term" value="P:DNA integration"/>
    <property type="evidence" value="ECO:0007669"/>
    <property type="project" value="UniProtKB-KW"/>
</dbReference>
<name>A0ABD0PG86_CIRMR</name>
<dbReference type="GO" id="GO:0003677">
    <property type="term" value="F:DNA binding"/>
    <property type="evidence" value="ECO:0007669"/>
    <property type="project" value="UniProtKB-KW"/>
</dbReference>
<keyword evidence="15" id="KW-0695">RNA-directed DNA polymerase</keyword>
<dbReference type="PROSITE" id="PS50994">
    <property type="entry name" value="INTEGRASE"/>
    <property type="match status" value="1"/>
</dbReference>
<dbReference type="SUPFAM" id="SSF50630">
    <property type="entry name" value="Acid proteases"/>
    <property type="match status" value="1"/>
</dbReference>
<keyword evidence="20" id="KW-0863">Zinc-finger</keyword>
<feature type="compositionally biased region" description="Basic residues" evidence="21">
    <location>
        <begin position="1414"/>
        <end position="1425"/>
    </location>
</feature>
<keyword evidence="5" id="KW-0645">Protease</keyword>
<dbReference type="GO" id="GO:0004523">
    <property type="term" value="F:RNA-DNA hybrid ribonuclease activity"/>
    <property type="evidence" value="ECO:0007669"/>
    <property type="project" value="UniProtKB-EC"/>
</dbReference>
<dbReference type="Pfam" id="PF17917">
    <property type="entry name" value="RT_RNaseH"/>
    <property type="match status" value="1"/>
</dbReference>
<feature type="domain" description="Integrase catalytic" evidence="25">
    <location>
        <begin position="1052"/>
        <end position="1211"/>
    </location>
</feature>
<comment type="caution">
    <text evidence="26">The sequence shown here is derived from an EMBL/GenBank/DDBJ whole genome shotgun (WGS) entry which is preliminary data.</text>
</comment>
<dbReference type="InterPro" id="IPR041588">
    <property type="entry name" value="Integrase_H2C2"/>
</dbReference>
<dbReference type="GO" id="GO:0006310">
    <property type="term" value="P:DNA recombination"/>
    <property type="evidence" value="ECO:0007669"/>
    <property type="project" value="UniProtKB-KW"/>
</dbReference>
<dbReference type="EMBL" id="JAMKFB020000016">
    <property type="protein sequence ID" value="KAL0172218.1"/>
    <property type="molecule type" value="Genomic_DNA"/>
</dbReference>
<evidence type="ECO:0000256" key="14">
    <source>
        <dbReference type="ARBA" id="ARBA00022908"/>
    </source>
</evidence>